<comment type="caution">
    <text evidence="3">The sequence shown here is derived from an EMBL/GenBank/DDBJ whole genome shotgun (WGS) entry which is preliminary data.</text>
</comment>
<proteinExistence type="predicted"/>
<dbReference type="InterPro" id="IPR023833">
    <property type="entry name" value="Signal_pept_SipW-depend-type"/>
</dbReference>
<organism evidence="3 4">
    <name type="scientific">Bogoriella caseilytica</name>
    <dbReference type="NCBI Taxonomy" id="56055"/>
    <lineage>
        <taxon>Bacteria</taxon>
        <taxon>Bacillati</taxon>
        <taxon>Actinomycetota</taxon>
        <taxon>Actinomycetes</taxon>
        <taxon>Micrococcales</taxon>
        <taxon>Bogoriellaceae</taxon>
        <taxon>Bogoriella</taxon>
    </lineage>
</organism>
<dbReference type="EMBL" id="RKHK01000001">
    <property type="protein sequence ID" value="ROR73854.1"/>
    <property type="molecule type" value="Genomic_DNA"/>
</dbReference>
<evidence type="ECO:0000256" key="2">
    <source>
        <dbReference type="SAM" id="SignalP"/>
    </source>
</evidence>
<protein>
    <submittedName>
        <fullName evidence="3">Putative ribosomally synthesized peptide with SipW-like signal peptide</fullName>
    </submittedName>
</protein>
<keyword evidence="2" id="KW-0732">Signal</keyword>
<reference evidence="3 4" key="1">
    <citation type="submission" date="2018-11" db="EMBL/GenBank/DDBJ databases">
        <title>Sequencing the genomes of 1000 actinobacteria strains.</title>
        <authorList>
            <person name="Klenk H.-P."/>
        </authorList>
    </citation>
    <scope>NUCLEOTIDE SEQUENCE [LARGE SCALE GENOMIC DNA]</scope>
    <source>
        <strain evidence="3 4">DSM 11294</strain>
    </source>
</reference>
<name>A0A3N2BFL1_9MICO</name>
<evidence type="ECO:0000256" key="1">
    <source>
        <dbReference type="SAM" id="MobiDB-lite"/>
    </source>
</evidence>
<accession>A0A3N2BFL1</accession>
<dbReference type="Proteomes" id="UP000280668">
    <property type="component" value="Unassembled WGS sequence"/>
</dbReference>
<gene>
    <name evidence="3" type="ORF">EDD31_2245</name>
</gene>
<feature type="chain" id="PRO_5038596443" evidence="2">
    <location>
        <begin position="33"/>
        <end position="475"/>
    </location>
</feature>
<sequence length="475" mass="50241">MTRQTLAAPQGSRPARWALAAISVLVVASAGAATAAAWTDSGEVTGQVRTGNLTVDQDLTELDFGEFEHYVQQSETVRLTNSGSTPVELTVDVARLEETDAQWQLSIVSGGRGFTLDPSDPERELTGLPLRVGTVDDLILAPGEDIDLTIRLRYSDADGAAAGRDFGEFGLTFVGTQADGEHGALDAGWTDSATISGPVRTAGEPQVPFFTEQDLPVTVEPDLSGVYALGDPMDWHIDVTVPQLPTGSEMSDVTRYRVSLTGDWLWPGLGTLVGEHFHSQSSVNPTSYTGSGYLFRPTWDGEFAHDLISRSGGEQGVRLSIVDYGAGWDNTSGDGILSLHAEPHVQYRGEYRILESASATTFWGAVRVAGEGDGCRYEVTLGDSAAPNENGEVIVAGEIDGGEWLIEGLRVLDAIDGPDQYWLVNTSCPSGSTSTPVAIGDLEPASHEQVAADPEHPNTVIVGGDGAPDGAVADQ</sequence>
<dbReference type="AlphaFoldDB" id="A0A3N2BFL1"/>
<feature type="region of interest" description="Disordered" evidence="1">
    <location>
        <begin position="453"/>
        <end position="475"/>
    </location>
</feature>
<feature type="signal peptide" evidence="2">
    <location>
        <begin position="1"/>
        <end position="32"/>
    </location>
</feature>
<dbReference type="RefSeq" id="WP_170163283.1">
    <property type="nucleotide sequence ID" value="NZ_RKHK01000001.1"/>
</dbReference>
<evidence type="ECO:0000313" key="4">
    <source>
        <dbReference type="Proteomes" id="UP000280668"/>
    </source>
</evidence>
<evidence type="ECO:0000313" key="3">
    <source>
        <dbReference type="EMBL" id="ROR73854.1"/>
    </source>
</evidence>
<dbReference type="NCBIfam" id="TIGR04088">
    <property type="entry name" value="cognate_SipW"/>
    <property type="match status" value="1"/>
</dbReference>
<keyword evidence="4" id="KW-1185">Reference proteome</keyword>